<comment type="subcellular location">
    <subcellularLocation>
        <location evidence="1">Cell membrane</location>
        <topology evidence="1">Multi-pass membrane protein</topology>
    </subcellularLocation>
</comment>
<dbReference type="PANTHER" id="PTHR30347">
    <property type="entry name" value="POTASSIUM CHANNEL RELATED"/>
    <property type="match status" value="1"/>
</dbReference>
<dbReference type="Proteomes" id="UP000218263">
    <property type="component" value="Chromosome"/>
</dbReference>
<comment type="similarity">
    <text evidence="2">Belongs to the MscS (TC 1.A.23) family.</text>
</comment>
<dbReference type="InterPro" id="IPR006685">
    <property type="entry name" value="MscS_channel_2nd"/>
</dbReference>
<dbReference type="EMBL" id="AP017313">
    <property type="protein sequence ID" value="BAU54583.1"/>
    <property type="molecule type" value="Genomic_DNA"/>
</dbReference>
<evidence type="ECO:0000256" key="2">
    <source>
        <dbReference type="ARBA" id="ARBA00008017"/>
    </source>
</evidence>
<dbReference type="AlphaFoldDB" id="A0A120MYY9"/>
<organism evidence="7 8">
    <name type="scientific">Mucilaginibacter gotjawali</name>
    <dbReference type="NCBI Taxonomy" id="1550579"/>
    <lineage>
        <taxon>Bacteria</taxon>
        <taxon>Pseudomonadati</taxon>
        <taxon>Bacteroidota</taxon>
        <taxon>Sphingobacteriia</taxon>
        <taxon>Sphingobacteriales</taxon>
        <taxon>Sphingobacteriaceae</taxon>
        <taxon>Mucilaginibacter</taxon>
    </lineage>
</organism>
<dbReference type="KEGG" id="mgot:MgSA37_02759"/>
<gene>
    <name evidence="7" type="primary">mscK</name>
    <name evidence="7" type="ORF">MgSA37_02759</name>
</gene>
<keyword evidence="3" id="KW-1003">Cell membrane</keyword>
<evidence type="ECO:0000256" key="5">
    <source>
        <dbReference type="ARBA" id="ARBA00022989"/>
    </source>
</evidence>
<dbReference type="SUPFAM" id="SSF82689">
    <property type="entry name" value="Mechanosensitive channel protein MscS (YggB), C-terminal domain"/>
    <property type="match status" value="1"/>
</dbReference>
<proteinExistence type="inferred from homology"/>
<dbReference type="Gene3D" id="2.30.30.60">
    <property type="match status" value="1"/>
</dbReference>
<keyword evidence="8" id="KW-1185">Reference proteome</keyword>
<dbReference type="InterPro" id="IPR011066">
    <property type="entry name" value="MscS_channel_C_sf"/>
</dbReference>
<dbReference type="GO" id="GO:0005886">
    <property type="term" value="C:plasma membrane"/>
    <property type="evidence" value="ECO:0007669"/>
    <property type="project" value="UniProtKB-SubCell"/>
</dbReference>
<dbReference type="Pfam" id="PF00924">
    <property type="entry name" value="MS_channel_2nd"/>
    <property type="match status" value="1"/>
</dbReference>
<reference evidence="7 8" key="1">
    <citation type="submission" date="2015-12" db="EMBL/GenBank/DDBJ databases">
        <title>Genome sequence of Mucilaginibacter gotjawali.</title>
        <authorList>
            <person name="Lee J.S."/>
            <person name="Lee K.C."/>
            <person name="Kim K.K."/>
            <person name="Lee B.W."/>
        </authorList>
    </citation>
    <scope>NUCLEOTIDE SEQUENCE [LARGE SCALE GENOMIC DNA]</scope>
    <source>
        <strain evidence="7 8">SA3-7</strain>
    </source>
</reference>
<dbReference type="OrthoDB" id="9809206at2"/>
<dbReference type="PANTHER" id="PTHR30347:SF1">
    <property type="entry name" value="MECHANOSENSITIVE CHANNEL MSCK"/>
    <property type="match status" value="1"/>
</dbReference>
<evidence type="ECO:0000256" key="3">
    <source>
        <dbReference type="ARBA" id="ARBA00022475"/>
    </source>
</evidence>
<evidence type="ECO:0000256" key="4">
    <source>
        <dbReference type="ARBA" id="ARBA00022692"/>
    </source>
</evidence>
<dbReference type="InterPro" id="IPR010920">
    <property type="entry name" value="LSM_dom_sf"/>
</dbReference>
<protein>
    <submittedName>
        <fullName evidence="7">Mechanosensitive channel MscK</fullName>
    </submittedName>
</protein>
<dbReference type="GO" id="GO:0008381">
    <property type="term" value="F:mechanosensitive monoatomic ion channel activity"/>
    <property type="evidence" value="ECO:0007669"/>
    <property type="project" value="UniProtKB-ARBA"/>
</dbReference>
<dbReference type="SUPFAM" id="SSF50182">
    <property type="entry name" value="Sm-like ribonucleoproteins"/>
    <property type="match status" value="1"/>
</dbReference>
<dbReference type="Gene3D" id="3.30.70.100">
    <property type="match status" value="1"/>
</dbReference>
<evidence type="ECO:0000313" key="7">
    <source>
        <dbReference type="EMBL" id="BAU54583.1"/>
    </source>
</evidence>
<evidence type="ECO:0000256" key="6">
    <source>
        <dbReference type="ARBA" id="ARBA00023136"/>
    </source>
</evidence>
<dbReference type="Pfam" id="PF21082">
    <property type="entry name" value="MS_channel_3rd"/>
    <property type="match status" value="1"/>
</dbReference>
<dbReference type="InterPro" id="IPR049278">
    <property type="entry name" value="MS_channel_C"/>
</dbReference>
<keyword evidence="6" id="KW-0472">Membrane</keyword>
<accession>A0A120MYY9</accession>
<keyword evidence="5" id="KW-1133">Transmembrane helix</keyword>
<evidence type="ECO:0000313" key="8">
    <source>
        <dbReference type="Proteomes" id="UP000218263"/>
    </source>
</evidence>
<keyword evidence="4" id="KW-0812">Transmembrane</keyword>
<name>A0A120MYY9_9SPHI</name>
<sequence length="849" mass="95376">MFKITKITSLIIVAIALFSSVEGYSQTKEKDKDKKAVVSKREAARRGLHKRDSLMRSLNRSDTSINSLLQRIEQYTTTFNQIKNNLAEGLDTADVSEQLPQVAKRLDKIAKITDSHKASTLRYLFVIRDNLDRIQDRLEESQSDLDDINTKLVQNQKDLIKFAKDTTLKTVPYDSLARRTFFTQLKTVKILWHRIDSVNRVALLKVNLLQDKASVSYTKALDEDDQIDAKISGFATKALSGETSYIWSPDRQYNDFSSAFNSTVRLNNLLLGYFIKSQPATHFIGIIFLVLVFIWIIYTRSKALKNHEDSEKLFNEANYICKRPVISSLLMVTVIVPYFYNHPPTVLLEGFFLLSMVLALILIRKEIPKDSFNFLIGLFALAFGYSISNLFIEISNVDRYLVFALSILSIALAFSLYKKYKKSPEQHLPNTGLALQVFIALQGLSLILNITGRFSLAKIAGVTAVFNLWLVVTLFLVIRIIIQGLYLQFQIKRSPNSIINWIDYNLVQKKFKKTLILIGSLLWLFFLLQNLNIDDWASDNLHDIFTQKQAVGDSSFTLGGFIVFIFVIWLSSIVSKVISYLFDISAQRVTDLSVLKRKNRTSALIIRIGVFSVGFLLAVAASGFPIDKLTIIISAFGVGIGFGLQNIVNNLVSGLIMAFEKPINIGDVIQVDGHMGTMREIGIRASKVVTGDGSEVIIPNGDFISHQVINWTLSNSNRQIDLRIITAYGVDIAKVKDLLKNLLINHDDIMTTPAPAVLVNNVSESAIEFKVLFWVADINKTGEIKSKILAEIYSTIDREQIPLPSTQKDIKLFLPDGTPVDNQFLNPGSEGTKSGSKKGFKENPPDPGQ</sequence>
<dbReference type="SUPFAM" id="SSF82861">
    <property type="entry name" value="Mechanosensitive channel protein MscS (YggB), transmembrane region"/>
    <property type="match status" value="1"/>
</dbReference>
<dbReference type="InterPro" id="IPR011014">
    <property type="entry name" value="MscS_channel_TM-2"/>
</dbReference>
<dbReference type="Gene3D" id="1.10.287.1260">
    <property type="match status" value="1"/>
</dbReference>
<dbReference type="RefSeq" id="WP_096352577.1">
    <property type="nucleotide sequence ID" value="NZ_AP017313.1"/>
</dbReference>
<dbReference type="InterPro" id="IPR023408">
    <property type="entry name" value="MscS_beta-dom_sf"/>
</dbReference>
<dbReference type="InterPro" id="IPR052702">
    <property type="entry name" value="MscS-like_channel"/>
</dbReference>
<evidence type="ECO:0000256" key="1">
    <source>
        <dbReference type="ARBA" id="ARBA00004651"/>
    </source>
</evidence>